<keyword evidence="3" id="KW-0716">Sensory transduction</keyword>
<comment type="subcellular location">
    <subcellularLocation>
        <location evidence="1">Cell membrane</location>
        <topology evidence="1">Multi-pass membrane protein</topology>
    </subcellularLocation>
</comment>
<name>A0A151K3U0_9HYME</name>
<dbReference type="GO" id="GO:0007165">
    <property type="term" value="P:signal transduction"/>
    <property type="evidence" value="ECO:0007669"/>
    <property type="project" value="UniProtKB-KW"/>
</dbReference>
<dbReference type="PANTHER" id="PTHR21137:SF35">
    <property type="entry name" value="ODORANT RECEPTOR 19A-RELATED"/>
    <property type="match status" value="1"/>
</dbReference>
<evidence type="ECO:0000313" key="11">
    <source>
        <dbReference type="Proteomes" id="UP000078541"/>
    </source>
</evidence>
<comment type="caution">
    <text evidence="10">The sequence shown here is derived from an EMBL/GenBank/DDBJ whole genome shotgun (WGS) entry which is preliminary data.</text>
</comment>
<evidence type="ECO:0000313" key="10">
    <source>
        <dbReference type="EMBL" id="KYN50683.1"/>
    </source>
</evidence>
<reference evidence="10 11" key="1">
    <citation type="submission" date="2016-03" db="EMBL/GenBank/DDBJ databases">
        <title>Trachymyrmex septentrionalis WGS genome.</title>
        <authorList>
            <person name="Nygaard S."/>
            <person name="Hu H."/>
            <person name="Boomsma J."/>
            <person name="Zhang G."/>
        </authorList>
    </citation>
    <scope>NUCLEOTIDE SEQUENCE [LARGE SCALE GENOMIC DNA]</scope>
    <source>
        <strain evidence="10">Tsep2-gDNA-1</strain>
        <tissue evidence="10">Whole body</tissue>
    </source>
</reference>
<accession>A0A151K3U0</accession>
<evidence type="ECO:0000256" key="9">
    <source>
        <dbReference type="ARBA" id="ARBA00023224"/>
    </source>
</evidence>
<keyword evidence="9" id="KW-0807">Transducer</keyword>
<keyword evidence="4" id="KW-0812">Transmembrane</keyword>
<protein>
    <submittedName>
        <fullName evidence="10">Uncharacterized protein</fullName>
    </submittedName>
</protein>
<keyword evidence="7" id="KW-0472">Membrane</keyword>
<evidence type="ECO:0000256" key="8">
    <source>
        <dbReference type="ARBA" id="ARBA00023170"/>
    </source>
</evidence>
<evidence type="ECO:0000256" key="5">
    <source>
        <dbReference type="ARBA" id="ARBA00022725"/>
    </source>
</evidence>
<dbReference type="GO" id="GO:0005549">
    <property type="term" value="F:odorant binding"/>
    <property type="evidence" value="ECO:0007669"/>
    <property type="project" value="InterPro"/>
</dbReference>
<keyword evidence="6" id="KW-1133">Transmembrane helix</keyword>
<dbReference type="GO" id="GO:0004984">
    <property type="term" value="F:olfactory receptor activity"/>
    <property type="evidence" value="ECO:0007669"/>
    <property type="project" value="InterPro"/>
</dbReference>
<keyword evidence="8" id="KW-0675">Receptor</keyword>
<dbReference type="PANTHER" id="PTHR21137">
    <property type="entry name" value="ODORANT RECEPTOR"/>
    <property type="match status" value="1"/>
</dbReference>
<evidence type="ECO:0000256" key="1">
    <source>
        <dbReference type="ARBA" id="ARBA00004651"/>
    </source>
</evidence>
<dbReference type="EMBL" id="LKEZ01003510">
    <property type="protein sequence ID" value="KYN50683.1"/>
    <property type="molecule type" value="Genomic_DNA"/>
</dbReference>
<organism evidence="10 11">
    <name type="scientific">Trachymyrmex septentrionalis</name>
    <dbReference type="NCBI Taxonomy" id="34720"/>
    <lineage>
        <taxon>Eukaryota</taxon>
        <taxon>Metazoa</taxon>
        <taxon>Ecdysozoa</taxon>
        <taxon>Arthropoda</taxon>
        <taxon>Hexapoda</taxon>
        <taxon>Insecta</taxon>
        <taxon>Pterygota</taxon>
        <taxon>Neoptera</taxon>
        <taxon>Endopterygota</taxon>
        <taxon>Hymenoptera</taxon>
        <taxon>Apocrita</taxon>
        <taxon>Aculeata</taxon>
        <taxon>Formicoidea</taxon>
        <taxon>Formicidae</taxon>
        <taxon>Myrmicinae</taxon>
        <taxon>Trachymyrmex</taxon>
    </lineage>
</organism>
<dbReference type="InterPro" id="IPR004117">
    <property type="entry name" value="7tm6_olfct_rcpt"/>
</dbReference>
<dbReference type="Proteomes" id="UP000078541">
    <property type="component" value="Unassembled WGS sequence"/>
</dbReference>
<dbReference type="AlphaFoldDB" id="A0A151K3U0"/>
<sequence length="73" mass="8525">MYVKCEGVYQATYKYKWYNLKPKKAKNLMMIMIRTNKSLYLTAGKLFPMTMSTFCNLLKTSGGYISVLLAHRE</sequence>
<evidence type="ECO:0000256" key="3">
    <source>
        <dbReference type="ARBA" id="ARBA00022606"/>
    </source>
</evidence>
<dbReference type="GO" id="GO:0005886">
    <property type="term" value="C:plasma membrane"/>
    <property type="evidence" value="ECO:0007669"/>
    <property type="project" value="UniProtKB-SubCell"/>
</dbReference>
<evidence type="ECO:0000256" key="6">
    <source>
        <dbReference type="ARBA" id="ARBA00022989"/>
    </source>
</evidence>
<keyword evidence="11" id="KW-1185">Reference proteome</keyword>
<keyword evidence="5" id="KW-0552">Olfaction</keyword>
<dbReference type="Pfam" id="PF02949">
    <property type="entry name" value="7tm_6"/>
    <property type="match status" value="1"/>
</dbReference>
<proteinExistence type="predicted"/>
<gene>
    <name evidence="10" type="ORF">ALC56_00060</name>
</gene>
<evidence type="ECO:0000256" key="7">
    <source>
        <dbReference type="ARBA" id="ARBA00023136"/>
    </source>
</evidence>
<evidence type="ECO:0000256" key="2">
    <source>
        <dbReference type="ARBA" id="ARBA00022475"/>
    </source>
</evidence>
<keyword evidence="2" id="KW-1003">Cell membrane</keyword>
<evidence type="ECO:0000256" key="4">
    <source>
        <dbReference type="ARBA" id="ARBA00022692"/>
    </source>
</evidence>